<protein>
    <submittedName>
        <fullName evidence="2">Uncharacterized protein</fullName>
    </submittedName>
</protein>
<sequence>MSGAGNNKDPLAGWRRENLAAPKRPQGQARNAPATQYDDDSPTPASPRAPIPPLPPPPPPPQPRFANRRSRNIPPPPPNVNRQVSRNPLHPPSPPPAQPPAGDRGLPTRGRPPSRVKKPYQSPSSSPGPQTANRGRPTRGRPPSRVRKPYRSPSLSPDPHHEHRGQTTRGRTPSKVRKPFQSSSSSPSRSPVQSRNTGPQNAQGKKRVLTEAERSECPFGDTRWPPLGEYTRPLHLICEDKGVKKRIYYHLVYDNLAHEAREWQRETDAKAAEATSKIPSEEASQITIMNAFNGKKLRVISEGERGKIWILDEGCEEVWAMMRSMKEERGAVRVTMAWEAFEVFGVGVKAHLGDVLLVSWPFPAEKVRVPA</sequence>
<evidence type="ECO:0000313" key="2">
    <source>
        <dbReference type="EMBL" id="KAF1915389.1"/>
    </source>
</evidence>
<feature type="compositionally biased region" description="Basic residues" evidence="1">
    <location>
        <begin position="136"/>
        <end position="150"/>
    </location>
</feature>
<feature type="compositionally biased region" description="Pro residues" evidence="1">
    <location>
        <begin position="44"/>
        <end position="63"/>
    </location>
</feature>
<feature type="compositionally biased region" description="Low complexity" evidence="1">
    <location>
        <begin position="179"/>
        <end position="195"/>
    </location>
</feature>
<organism evidence="2 3">
    <name type="scientific">Ampelomyces quisqualis</name>
    <name type="common">Powdery mildew agent</name>
    <dbReference type="NCBI Taxonomy" id="50730"/>
    <lineage>
        <taxon>Eukaryota</taxon>
        <taxon>Fungi</taxon>
        <taxon>Dikarya</taxon>
        <taxon>Ascomycota</taxon>
        <taxon>Pezizomycotina</taxon>
        <taxon>Dothideomycetes</taxon>
        <taxon>Pleosporomycetidae</taxon>
        <taxon>Pleosporales</taxon>
        <taxon>Pleosporineae</taxon>
        <taxon>Phaeosphaeriaceae</taxon>
        <taxon>Ampelomyces</taxon>
    </lineage>
</organism>
<accession>A0A6A5QJ02</accession>
<dbReference type="EMBL" id="ML979136">
    <property type="protein sequence ID" value="KAF1915389.1"/>
    <property type="molecule type" value="Genomic_DNA"/>
</dbReference>
<name>A0A6A5QJ02_AMPQU</name>
<proteinExistence type="predicted"/>
<evidence type="ECO:0000313" key="3">
    <source>
        <dbReference type="Proteomes" id="UP000800096"/>
    </source>
</evidence>
<feature type="compositionally biased region" description="Low complexity" evidence="1">
    <location>
        <begin position="119"/>
        <end position="130"/>
    </location>
</feature>
<dbReference type="OrthoDB" id="3672634at2759"/>
<dbReference type="AlphaFoldDB" id="A0A6A5QJ02"/>
<feature type="region of interest" description="Disordered" evidence="1">
    <location>
        <begin position="1"/>
        <end position="221"/>
    </location>
</feature>
<dbReference type="Proteomes" id="UP000800096">
    <property type="component" value="Unassembled WGS sequence"/>
</dbReference>
<feature type="compositionally biased region" description="Pro residues" evidence="1">
    <location>
        <begin position="89"/>
        <end position="99"/>
    </location>
</feature>
<keyword evidence="3" id="KW-1185">Reference proteome</keyword>
<evidence type="ECO:0000256" key="1">
    <source>
        <dbReference type="SAM" id="MobiDB-lite"/>
    </source>
</evidence>
<gene>
    <name evidence="2" type="ORF">BDU57DRAFT_518333</name>
</gene>
<reference evidence="2" key="1">
    <citation type="journal article" date="2020" name="Stud. Mycol.">
        <title>101 Dothideomycetes genomes: a test case for predicting lifestyles and emergence of pathogens.</title>
        <authorList>
            <person name="Haridas S."/>
            <person name="Albert R."/>
            <person name="Binder M."/>
            <person name="Bloem J."/>
            <person name="Labutti K."/>
            <person name="Salamov A."/>
            <person name="Andreopoulos B."/>
            <person name="Baker S."/>
            <person name="Barry K."/>
            <person name="Bills G."/>
            <person name="Bluhm B."/>
            <person name="Cannon C."/>
            <person name="Castanera R."/>
            <person name="Culley D."/>
            <person name="Daum C."/>
            <person name="Ezra D."/>
            <person name="Gonzalez J."/>
            <person name="Henrissat B."/>
            <person name="Kuo A."/>
            <person name="Liang C."/>
            <person name="Lipzen A."/>
            <person name="Lutzoni F."/>
            <person name="Magnuson J."/>
            <person name="Mondo S."/>
            <person name="Nolan M."/>
            <person name="Ohm R."/>
            <person name="Pangilinan J."/>
            <person name="Park H.-J."/>
            <person name="Ramirez L."/>
            <person name="Alfaro M."/>
            <person name="Sun H."/>
            <person name="Tritt A."/>
            <person name="Yoshinaga Y."/>
            <person name="Zwiers L.-H."/>
            <person name="Turgeon B."/>
            <person name="Goodwin S."/>
            <person name="Spatafora J."/>
            <person name="Crous P."/>
            <person name="Grigoriev I."/>
        </authorList>
    </citation>
    <scope>NUCLEOTIDE SEQUENCE</scope>
    <source>
        <strain evidence="2">HMLAC05119</strain>
    </source>
</reference>